<reference evidence="1 2" key="1">
    <citation type="submission" date="2017-01" db="EMBL/GenBank/DDBJ databases">
        <authorList>
            <person name="Varghese N."/>
            <person name="Submissions S."/>
        </authorList>
    </citation>
    <scope>NUCLEOTIDE SEQUENCE [LARGE SCALE GENOMIC DNA]</scope>
    <source>
        <strain evidence="1 2">RUG2-6</strain>
    </source>
</reference>
<dbReference type="Gene3D" id="3.10.450.50">
    <property type="match status" value="1"/>
</dbReference>
<dbReference type="RefSeq" id="WP_076365934.1">
    <property type="nucleotide sequence ID" value="NZ_FTMX01000001.1"/>
</dbReference>
<accession>A0A9X8R596</accession>
<evidence type="ECO:0000313" key="2">
    <source>
        <dbReference type="Proteomes" id="UP000185829"/>
    </source>
</evidence>
<evidence type="ECO:0008006" key="3">
    <source>
        <dbReference type="Google" id="ProtNLM"/>
    </source>
</evidence>
<dbReference type="InterPro" id="IPR009959">
    <property type="entry name" value="Cyclase_SnoaL-like"/>
</dbReference>
<dbReference type="SUPFAM" id="SSF54427">
    <property type="entry name" value="NTF2-like"/>
    <property type="match status" value="1"/>
</dbReference>
<dbReference type="AlphaFoldDB" id="A0A9X8R596"/>
<dbReference type="EMBL" id="FTMX01000001">
    <property type="protein sequence ID" value="SIQ43840.1"/>
    <property type="molecule type" value="Genomic_DNA"/>
</dbReference>
<dbReference type="Pfam" id="PF07366">
    <property type="entry name" value="SnoaL"/>
    <property type="match status" value="1"/>
</dbReference>
<dbReference type="PANTHER" id="PTHR38436">
    <property type="entry name" value="POLYKETIDE CYCLASE SNOAL-LIKE DOMAIN"/>
    <property type="match status" value="1"/>
</dbReference>
<organism evidence="1 2">
    <name type="scientific">Peribacillus simplex</name>
    <dbReference type="NCBI Taxonomy" id="1478"/>
    <lineage>
        <taxon>Bacteria</taxon>
        <taxon>Bacillati</taxon>
        <taxon>Bacillota</taxon>
        <taxon>Bacilli</taxon>
        <taxon>Bacillales</taxon>
        <taxon>Bacillaceae</taxon>
        <taxon>Peribacillus</taxon>
    </lineage>
</organism>
<dbReference type="PANTHER" id="PTHR38436:SF1">
    <property type="entry name" value="ESTER CYCLASE"/>
    <property type="match status" value="1"/>
</dbReference>
<comment type="caution">
    <text evidence="1">The sequence shown here is derived from an EMBL/GenBank/DDBJ whole genome shotgun (WGS) entry which is preliminary data.</text>
</comment>
<dbReference type="Proteomes" id="UP000185829">
    <property type="component" value="Unassembled WGS sequence"/>
</dbReference>
<gene>
    <name evidence="1" type="ORF">SAMN05878482_1011218</name>
</gene>
<dbReference type="InterPro" id="IPR032710">
    <property type="entry name" value="NTF2-like_dom_sf"/>
</dbReference>
<proteinExistence type="predicted"/>
<name>A0A9X8R596_9BACI</name>
<evidence type="ECO:0000313" key="1">
    <source>
        <dbReference type="EMBL" id="SIQ43840.1"/>
    </source>
</evidence>
<dbReference type="GO" id="GO:0030638">
    <property type="term" value="P:polyketide metabolic process"/>
    <property type="evidence" value="ECO:0007669"/>
    <property type="project" value="InterPro"/>
</dbReference>
<sequence>MSVQTNKDLVRRFYEAIEHENYETLKDLCHQDFVFYPQVDTPFFGVEGLIESEKKNFDAFPDFKMPIKSMVAEGDQVAVYFIFEGTHTGIPFNGIPATGKIVNFSLMMLLRMTDGKIIEKRSHVDMHDILRQLGSNF</sequence>
<protein>
    <recommendedName>
        <fullName evidence="3">Ester cyclase</fullName>
    </recommendedName>
</protein>